<feature type="domain" description="SSD" evidence="8">
    <location>
        <begin position="728"/>
        <end position="855"/>
    </location>
</feature>
<dbReference type="InterPro" id="IPR004869">
    <property type="entry name" value="MMPL_dom"/>
</dbReference>
<feature type="transmembrane region" description="Helical" evidence="7">
    <location>
        <begin position="395"/>
        <end position="421"/>
    </location>
</feature>
<evidence type="ECO:0000256" key="6">
    <source>
        <dbReference type="SAM" id="MobiDB-lite"/>
    </source>
</evidence>
<dbReference type="InterPro" id="IPR050545">
    <property type="entry name" value="Mycobact_MmpL"/>
</dbReference>
<keyword evidence="4 7" id="KW-1133">Transmembrane helix</keyword>
<reference evidence="10" key="1">
    <citation type="journal article" date="2019" name="Int. J. Syst. Evol. Microbiol.">
        <title>The Global Catalogue of Microorganisms (GCM) 10K type strain sequencing project: providing services to taxonomists for standard genome sequencing and annotation.</title>
        <authorList>
            <consortium name="The Broad Institute Genomics Platform"/>
            <consortium name="The Broad Institute Genome Sequencing Center for Infectious Disease"/>
            <person name="Wu L."/>
            <person name="Ma J."/>
        </authorList>
    </citation>
    <scope>NUCLEOTIDE SEQUENCE [LARGE SCALE GENOMIC DNA]</scope>
    <source>
        <strain evidence="10">KCTC 52237</strain>
    </source>
</reference>
<evidence type="ECO:0000256" key="2">
    <source>
        <dbReference type="ARBA" id="ARBA00022475"/>
    </source>
</evidence>
<keyword evidence="2" id="KW-1003">Cell membrane</keyword>
<dbReference type="Gene3D" id="1.20.1640.10">
    <property type="entry name" value="Multidrug efflux transporter AcrB transmembrane domain"/>
    <property type="match status" value="2"/>
</dbReference>
<comment type="subcellular location">
    <subcellularLocation>
        <location evidence="1">Cell membrane</location>
        <topology evidence="1">Multi-pass membrane protein</topology>
    </subcellularLocation>
</comment>
<feature type="transmembrane region" description="Helical" evidence="7">
    <location>
        <begin position="828"/>
        <end position="849"/>
    </location>
</feature>
<feature type="transmembrane region" description="Helical" evidence="7">
    <location>
        <begin position="24"/>
        <end position="44"/>
    </location>
</feature>
<keyword evidence="3 7" id="KW-0812">Transmembrane</keyword>
<evidence type="ECO:0000256" key="1">
    <source>
        <dbReference type="ARBA" id="ARBA00004651"/>
    </source>
</evidence>
<feature type="transmembrane region" description="Helical" evidence="7">
    <location>
        <begin position="370"/>
        <end position="389"/>
    </location>
</feature>
<feature type="transmembrane region" description="Helical" evidence="7">
    <location>
        <begin position="449"/>
        <end position="467"/>
    </location>
</feature>
<dbReference type="PROSITE" id="PS50156">
    <property type="entry name" value="SSD"/>
    <property type="match status" value="2"/>
</dbReference>
<evidence type="ECO:0000256" key="5">
    <source>
        <dbReference type="ARBA" id="ARBA00023136"/>
    </source>
</evidence>
<dbReference type="SUPFAM" id="SSF82866">
    <property type="entry name" value="Multidrug efflux transporter AcrB transmembrane domain"/>
    <property type="match status" value="2"/>
</dbReference>
<name>A0ABV7FD50_9GAMM</name>
<accession>A0ABV7FD50</accession>
<dbReference type="RefSeq" id="WP_378115636.1">
    <property type="nucleotide sequence ID" value="NZ_JBHRTF010000002.1"/>
</dbReference>
<gene>
    <name evidence="9" type="ORF">ACFODX_02260</name>
</gene>
<dbReference type="PANTHER" id="PTHR33406">
    <property type="entry name" value="MEMBRANE PROTEIN MJ1562-RELATED"/>
    <property type="match status" value="1"/>
</dbReference>
<evidence type="ECO:0000256" key="3">
    <source>
        <dbReference type="ARBA" id="ARBA00022692"/>
    </source>
</evidence>
<feature type="transmembrane region" description="Helical" evidence="7">
    <location>
        <begin position="756"/>
        <end position="778"/>
    </location>
</feature>
<feature type="transmembrane region" description="Helical" evidence="7">
    <location>
        <begin position="701"/>
        <end position="723"/>
    </location>
</feature>
<keyword evidence="5 7" id="KW-0472">Membrane</keyword>
<proteinExistence type="predicted"/>
<comment type="caution">
    <text evidence="9">The sequence shown here is derived from an EMBL/GenBank/DDBJ whole genome shotgun (WGS) entry which is preliminary data.</text>
</comment>
<feature type="region of interest" description="Disordered" evidence="6">
    <location>
        <begin position="521"/>
        <end position="544"/>
    </location>
</feature>
<protein>
    <submittedName>
        <fullName evidence="9">RND family transporter</fullName>
    </submittedName>
</protein>
<evidence type="ECO:0000313" key="10">
    <source>
        <dbReference type="Proteomes" id="UP001595555"/>
    </source>
</evidence>
<dbReference type="EMBL" id="JBHRTF010000002">
    <property type="protein sequence ID" value="MFC3114362.1"/>
    <property type="molecule type" value="Genomic_DNA"/>
</dbReference>
<evidence type="ECO:0000256" key="7">
    <source>
        <dbReference type="SAM" id="Phobius"/>
    </source>
</evidence>
<dbReference type="PANTHER" id="PTHR33406:SF13">
    <property type="entry name" value="MEMBRANE PROTEIN YDFJ"/>
    <property type="match status" value="1"/>
</dbReference>
<feature type="transmembrane region" description="Helical" evidence="7">
    <location>
        <begin position="730"/>
        <end position="750"/>
    </location>
</feature>
<feature type="transmembrane region" description="Helical" evidence="7">
    <location>
        <begin position="804"/>
        <end position="822"/>
    </location>
</feature>
<feature type="transmembrane region" description="Helical" evidence="7">
    <location>
        <begin position="319"/>
        <end position="341"/>
    </location>
</feature>
<feature type="transmembrane region" description="Helical" evidence="7">
    <location>
        <begin position="293"/>
        <end position="313"/>
    </location>
</feature>
<dbReference type="Pfam" id="PF03176">
    <property type="entry name" value="MMPL"/>
    <property type="match status" value="2"/>
</dbReference>
<dbReference type="InterPro" id="IPR000731">
    <property type="entry name" value="SSD"/>
</dbReference>
<keyword evidence="10" id="KW-1185">Reference proteome</keyword>
<evidence type="ECO:0000259" key="8">
    <source>
        <dbReference type="PROSITE" id="PS50156"/>
    </source>
</evidence>
<feature type="domain" description="SSD" evidence="8">
    <location>
        <begin position="258"/>
        <end position="420"/>
    </location>
</feature>
<evidence type="ECO:0000313" key="9">
    <source>
        <dbReference type="EMBL" id="MFC3114362.1"/>
    </source>
</evidence>
<organism evidence="9 10">
    <name type="scientific">Cellvibrio fontiphilus</name>
    <dbReference type="NCBI Taxonomy" id="1815559"/>
    <lineage>
        <taxon>Bacteria</taxon>
        <taxon>Pseudomonadati</taxon>
        <taxon>Pseudomonadota</taxon>
        <taxon>Gammaproteobacteria</taxon>
        <taxon>Cellvibrionales</taxon>
        <taxon>Cellvibrionaceae</taxon>
        <taxon>Cellvibrio</taxon>
    </lineage>
</organism>
<dbReference type="Proteomes" id="UP001595555">
    <property type="component" value="Unassembled WGS sequence"/>
</dbReference>
<feature type="transmembrane region" description="Helical" evidence="7">
    <location>
        <begin position="269"/>
        <end position="286"/>
    </location>
</feature>
<evidence type="ECO:0000256" key="4">
    <source>
        <dbReference type="ARBA" id="ARBA00022989"/>
    </source>
</evidence>
<sequence length="863" mass="96481">MHTLKRFYWSLNRAYRALVINRPYHVFTGLVVLTILAAFGMTNFKLDASADSLTLENDTSIDYLREISKRYQSGDFLVLTYTPKADIFSDESINTLKQLRDELANVDGVASVYSMIDVPLLYSPMRSLAEQKESTLTLLTPGVDRAQVKQEFLTSPIYRDMLLSPDGTTSAILLNLKVNNQYIEMARHRDALRLKAKNGELNEAEMRELERVTAEFLDYRTATAAQDATRVEIVRGIVEKYRDRAQIFLGGVTMITSDMIAYIKSDLVVFGSALLLFMVFMLAFLFRQWRFVILPLTACLMSVTLMLGWLSWIDWRLTVISSNFVALLLIMVFAFTIYMVVRYRELHAIDPDMDQADLVLQTVRDMAVPCLYSALTTIVAFMSLVMSGIRPVIDFGWMMTIGLVVGFILVFVVLPAGLMILPKGEPKDRGDNSAALTVKFSRLAEFHGGKILLVTLLAVLISVWGITKLEVENRFVDYFKSDSEIHQGLSVIDRQLGGTVTLDIILDAEKNTVEVLEADAVSDSGEDDPFAEAASDSPGAEAFDEEDPFAEMGDEDAFADSESSSKTQPSYWFSVNGLDQIKKLHNYLESLPEVGKVQSLATVYQLAHDINKGKLNDFELNVLRNMLSDDIKNFLIKPYLVDDVQQTRITLRVIETTPDLKRAELVERIRQYAITEGGFKPEQVNFTGMLVLYNNMLQSLFASQIATIGVVFVAIMLMMMLLFRSVKIAFIAILPNMIAAGTVLGAMGLAGIPLDMMTTTIAAIVVGVGVDQAIQYFYRFRTEFAHDGNYVEAMHRSHASIGRAMYYTSVTIIVGFSILMLSEFIPSIYFGVLTAFAMLMAVIGSLTLLPKLILLIKPFGPGK</sequence>